<feature type="compositionally biased region" description="Basic and acidic residues" evidence="1">
    <location>
        <begin position="469"/>
        <end position="480"/>
    </location>
</feature>
<feature type="compositionally biased region" description="Low complexity" evidence="1">
    <location>
        <begin position="142"/>
        <end position="168"/>
    </location>
</feature>
<dbReference type="Proteomes" id="UP001589646">
    <property type="component" value="Unassembled WGS sequence"/>
</dbReference>
<protein>
    <recommendedName>
        <fullName evidence="2">Outer membrane channel protein CpnT-like N-terminal domain-containing protein</fullName>
    </recommendedName>
</protein>
<feature type="domain" description="Outer membrane channel protein CpnT-like N-terminal" evidence="2">
    <location>
        <begin position="34"/>
        <end position="110"/>
    </location>
</feature>
<evidence type="ECO:0000313" key="4">
    <source>
        <dbReference type="Proteomes" id="UP001589646"/>
    </source>
</evidence>
<gene>
    <name evidence="3" type="ORF">ACFFRN_02435</name>
</gene>
<keyword evidence="4" id="KW-1185">Reference proteome</keyword>
<evidence type="ECO:0000259" key="2">
    <source>
        <dbReference type="Pfam" id="PF25547"/>
    </source>
</evidence>
<proteinExistence type="predicted"/>
<feature type="region of interest" description="Disordered" evidence="1">
    <location>
        <begin position="213"/>
        <end position="428"/>
    </location>
</feature>
<feature type="compositionally biased region" description="Low complexity" evidence="1">
    <location>
        <begin position="377"/>
        <end position="390"/>
    </location>
</feature>
<feature type="compositionally biased region" description="Basic and acidic residues" evidence="1">
    <location>
        <begin position="225"/>
        <end position="237"/>
    </location>
</feature>
<dbReference type="InterPro" id="IPR036689">
    <property type="entry name" value="ESAT-6-like_sf"/>
</dbReference>
<feature type="compositionally biased region" description="Gly residues" evidence="1">
    <location>
        <begin position="259"/>
        <end position="289"/>
    </location>
</feature>
<comment type="caution">
    <text evidence="3">The sequence shown here is derived from an EMBL/GenBank/DDBJ whole genome shotgun (WGS) entry which is preliminary data.</text>
</comment>
<reference evidence="3 4" key="1">
    <citation type="submission" date="2024-09" db="EMBL/GenBank/DDBJ databases">
        <authorList>
            <person name="Sun Q."/>
            <person name="Mori K."/>
        </authorList>
    </citation>
    <scope>NUCLEOTIDE SEQUENCE [LARGE SCALE GENOMIC DNA]</scope>
    <source>
        <strain evidence="3 4">JCM 3323</strain>
    </source>
</reference>
<feature type="compositionally biased region" description="Gly residues" evidence="1">
    <location>
        <begin position="317"/>
        <end position="354"/>
    </location>
</feature>
<dbReference type="Pfam" id="PF25547">
    <property type="entry name" value="WXG100_2"/>
    <property type="match status" value="1"/>
</dbReference>
<feature type="region of interest" description="Disordered" evidence="1">
    <location>
        <begin position="458"/>
        <end position="500"/>
    </location>
</feature>
<evidence type="ECO:0000313" key="3">
    <source>
        <dbReference type="EMBL" id="MFB9525469.1"/>
    </source>
</evidence>
<dbReference type="RefSeq" id="WP_346126144.1">
    <property type="nucleotide sequence ID" value="NZ_BAAAXC010000015.1"/>
</dbReference>
<feature type="region of interest" description="Disordered" evidence="1">
    <location>
        <begin position="130"/>
        <end position="172"/>
    </location>
</feature>
<dbReference type="SUPFAM" id="SSF140453">
    <property type="entry name" value="EsxAB dimer-like"/>
    <property type="match status" value="1"/>
</dbReference>
<evidence type="ECO:0000256" key="1">
    <source>
        <dbReference type="SAM" id="MobiDB-lite"/>
    </source>
</evidence>
<feature type="compositionally biased region" description="Polar residues" evidence="1">
    <location>
        <begin position="367"/>
        <end position="376"/>
    </location>
</feature>
<feature type="compositionally biased region" description="Polar residues" evidence="1">
    <location>
        <begin position="399"/>
        <end position="422"/>
    </location>
</feature>
<dbReference type="Gene3D" id="1.10.287.1060">
    <property type="entry name" value="ESAT-6-like"/>
    <property type="match status" value="1"/>
</dbReference>
<accession>A0ABV5PQH3</accession>
<dbReference type="EMBL" id="JBHMCE010000001">
    <property type="protein sequence ID" value="MFB9525469.1"/>
    <property type="molecule type" value="Genomic_DNA"/>
</dbReference>
<dbReference type="InterPro" id="IPR057746">
    <property type="entry name" value="CpnT-like_N"/>
</dbReference>
<sequence>MARESNTYQIKAGAVPDAGAVTASAEQIKKWLNDTNPAAIVQAADAYSSAASMIKLARDSLLTAATGLSEMWGGPTAALFQKSLKKLDHTGLELVTKMEQMAKALDAYGATHLPAAIEKVEVINPVTQTFPSPSPGLKPTIGTSPTIGASPGSGSSGAAPTPGLTAPPINLGEDPITANFRVKQDQRAQQILQDLNKQILDLYQSGVPDDISYDLEIPAPPSGADYRRTSVSFEDRSSSSSRNGSFETPSFRTDDYSPGSGGSNGSGGGPSGDVGPGGTAPGGGPGGGDTTPPQNPDRPGTNPGPGSPGDTDPNSPGAGGGNDTGAGTGDGTGNGTGAGPGGSNGSGTGTGTGKDGTTPPVIGHNDPGQTETATYNPTQTTSPTPQTSTPFSHVPPTAPQTISTPPATPNTFVTPTNGTTGVPSVLGAPGQLAGQGALTSAASRGAFGSGMPLLPMGGMGAIGGEANEDSGRTTALREDSNPWAPPHDVTNPYLGLRDEA</sequence>
<organism evidence="3 4">
    <name type="scientific">Nonomuraea roseola</name>
    <dbReference type="NCBI Taxonomy" id="46179"/>
    <lineage>
        <taxon>Bacteria</taxon>
        <taxon>Bacillati</taxon>
        <taxon>Actinomycetota</taxon>
        <taxon>Actinomycetes</taxon>
        <taxon>Streptosporangiales</taxon>
        <taxon>Streptosporangiaceae</taxon>
        <taxon>Nonomuraea</taxon>
    </lineage>
</organism>
<name>A0ABV5PQH3_9ACTN</name>